<feature type="domain" description="Transglycosylase SLT" evidence="2">
    <location>
        <begin position="92"/>
        <end position="189"/>
    </location>
</feature>
<dbReference type="PROSITE" id="PS00922">
    <property type="entry name" value="TRANSGLYCOSYLASE"/>
    <property type="match status" value="1"/>
</dbReference>
<evidence type="ECO:0000313" key="3">
    <source>
        <dbReference type="EMBL" id="TJY43599.1"/>
    </source>
</evidence>
<dbReference type="GO" id="GO:0008933">
    <property type="term" value="F:peptidoglycan lytic transglycosylase activity"/>
    <property type="evidence" value="ECO:0007669"/>
    <property type="project" value="InterPro"/>
</dbReference>
<comment type="similarity">
    <text evidence="1">Belongs to the transglycosylase Slt family.</text>
</comment>
<dbReference type="Gene3D" id="1.10.530.10">
    <property type="match status" value="1"/>
</dbReference>
<evidence type="ECO:0000256" key="1">
    <source>
        <dbReference type="ARBA" id="ARBA00007734"/>
    </source>
</evidence>
<protein>
    <submittedName>
        <fullName evidence="3">Lytic transglycosylase domain-containing protein</fullName>
    </submittedName>
</protein>
<gene>
    <name evidence="3" type="ORF">E5161_05820</name>
</gene>
<dbReference type="AlphaFoldDB" id="A0A4V5LSM2"/>
<keyword evidence="4" id="KW-1185">Reference proteome</keyword>
<dbReference type="PANTHER" id="PTHR37423:SF2">
    <property type="entry name" value="MEMBRANE-BOUND LYTIC MUREIN TRANSGLYCOSYLASE C"/>
    <property type="match status" value="1"/>
</dbReference>
<dbReference type="Proteomes" id="UP000309673">
    <property type="component" value="Unassembled WGS sequence"/>
</dbReference>
<organism evidence="3 4">
    <name type="scientific">Cohnella pontilimi</name>
    <dbReference type="NCBI Taxonomy" id="2564100"/>
    <lineage>
        <taxon>Bacteria</taxon>
        <taxon>Bacillati</taxon>
        <taxon>Bacillota</taxon>
        <taxon>Bacilli</taxon>
        <taxon>Bacillales</taxon>
        <taxon>Paenibacillaceae</taxon>
        <taxon>Cohnella</taxon>
    </lineage>
</organism>
<accession>A0A4V5LSM2</accession>
<dbReference type="InterPro" id="IPR023346">
    <property type="entry name" value="Lysozyme-like_dom_sf"/>
</dbReference>
<dbReference type="PANTHER" id="PTHR37423">
    <property type="entry name" value="SOLUBLE LYTIC MUREIN TRANSGLYCOSYLASE-RELATED"/>
    <property type="match status" value="1"/>
</dbReference>
<comment type="caution">
    <text evidence="3">The sequence shown here is derived from an EMBL/GenBank/DDBJ whole genome shotgun (WGS) entry which is preliminary data.</text>
</comment>
<dbReference type="Pfam" id="PF01464">
    <property type="entry name" value="SLT"/>
    <property type="match status" value="1"/>
</dbReference>
<proteinExistence type="inferred from homology"/>
<name>A0A4V5LSM2_9BACL</name>
<sequence>MKQLLLSQWMSGANPLESTALSGASGQDAGGDLFQLLLSQFMESTSGTDTLPALTAVPSAVIAAPAAAVNPLGTGADRLAMDNGSSSAYDGLISATAAKYGLSPALIKGVMEVESSFNAGAVSTSGAKGLMQLMDDTARGLGVTDSFDPAQNVDGGARFLSYLLRKYDGNVSSALAAYNAGPGRVDRLGLTTDEQIRARLGELPKETQRYVVKVLEAAHRWGLQG</sequence>
<dbReference type="InterPro" id="IPR008258">
    <property type="entry name" value="Transglycosylase_SLT_dom_1"/>
</dbReference>
<dbReference type="InterPro" id="IPR000189">
    <property type="entry name" value="Transglyc_AS"/>
</dbReference>
<dbReference type="OrthoDB" id="9815002at2"/>
<dbReference type="SUPFAM" id="SSF53955">
    <property type="entry name" value="Lysozyme-like"/>
    <property type="match status" value="1"/>
</dbReference>
<dbReference type="CDD" id="cd00254">
    <property type="entry name" value="LT-like"/>
    <property type="match status" value="1"/>
</dbReference>
<dbReference type="GO" id="GO:0016020">
    <property type="term" value="C:membrane"/>
    <property type="evidence" value="ECO:0007669"/>
    <property type="project" value="InterPro"/>
</dbReference>
<dbReference type="EMBL" id="SUPK01000002">
    <property type="protein sequence ID" value="TJY43599.1"/>
    <property type="molecule type" value="Genomic_DNA"/>
</dbReference>
<evidence type="ECO:0000259" key="2">
    <source>
        <dbReference type="Pfam" id="PF01464"/>
    </source>
</evidence>
<reference evidence="3 4" key="1">
    <citation type="submission" date="2019-04" db="EMBL/GenBank/DDBJ databases">
        <title>Cohnella sp. nov., isolated from soil.</title>
        <authorList>
            <person name="Kim W."/>
        </authorList>
    </citation>
    <scope>NUCLEOTIDE SEQUENCE [LARGE SCALE GENOMIC DNA]</scope>
    <source>
        <strain evidence="3 4">CAU 1483</strain>
    </source>
</reference>
<dbReference type="GO" id="GO:0000270">
    <property type="term" value="P:peptidoglycan metabolic process"/>
    <property type="evidence" value="ECO:0007669"/>
    <property type="project" value="InterPro"/>
</dbReference>
<evidence type="ECO:0000313" key="4">
    <source>
        <dbReference type="Proteomes" id="UP000309673"/>
    </source>
</evidence>